<dbReference type="InterPro" id="IPR003660">
    <property type="entry name" value="HAMP_dom"/>
</dbReference>
<feature type="transmembrane region" description="Helical" evidence="11">
    <location>
        <begin position="12"/>
        <end position="34"/>
    </location>
</feature>
<evidence type="ECO:0000313" key="15">
    <source>
        <dbReference type="Proteomes" id="UP001139104"/>
    </source>
</evidence>
<dbReference type="SMART" id="SM00304">
    <property type="entry name" value="HAMP"/>
    <property type="match status" value="1"/>
</dbReference>
<feature type="transmembrane region" description="Helical" evidence="11">
    <location>
        <begin position="157"/>
        <end position="177"/>
    </location>
</feature>
<dbReference type="InterPro" id="IPR003594">
    <property type="entry name" value="HATPase_dom"/>
</dbReference>
<dbReference type="InterPro" id="IPR003661">
    <property type="entry name" value="HisK_dim/P_dom"/>
</dbReference>
<evidence type="ECO:0000259" key="13">
    <source>
        <dbReference type="PROSITE" id="PS50885"/>
    </source>
</evidence>
<dbReference type="RefSeq" id="WP_243068746.1">
    <property type="nucleotide sequence ID" value="NZ_JAIVFK010000022.1"/>
</dbReference>
<organism evidence="14 15">
    <name type="scientific">Candidatus Rhodoblastus alkanivorans</name>
    <dbReference type="NCBI Taxonomy" id="2954117"/>
    <lineage>
        <taxon>Bacteria</taxon>
        <taxon>Pseudomonadati</taxon>
        <taxon>Pseudomonadota</taxon>
        <taxon>Alphaproteobacteria</taxon>
        <taxon>Hyphomicrobiales</taxon>
        <taxon>Rhodoblastaceae</taxon>
        <taxon>Rhodoblastus</taxon>
    </lineage>
</organism>
<evidence type="ECO:0000256" key="9">
    <source>
        <dbReference type="ARBA" id="ARBA00023012"/>
    </source>
</evidence>
<dbReference type="PANTHER" id="PTHR45436">
    <property type="entry name" value="SENSOR HISTIDINE KINASE YKOH"/>
    <property type="match status" value="1"/>
</dbReference>
<accession>A0ABS9ZAX8</accession>
<keyword evidence="8 11" id="KW-1133">Transmembrane helix</keyword>
<keyword evidence="6 11" id="KW-0812">Transmembrane</keyword>
<evidence type="ECO:0000256" key="4">
    <source>
        <dbReference type="ARBA" id="ARBA00022553"/>
    </source>
</evidence>
<dbReference type="InterPro" id="IPR036890">
    <property type="entry name" value="HATPase_C_sf"/>
</dbReference>
<evidence type="ECO:0000256" key="2">
    <source>
        <dbReference type="ARBA" id="ARBA00004370"/>
    </source>
</evidence>
<dbReference type="PROSITE" id="PS50885">
    <property type="entry name" value="HAMP"/>
    <property type="match status" value="1"/>
</dbReference>
<feature type="domain" description="Histidine kinase" evidence="12">
    <location>
        <begin position="239"/>
        <end position="452"/>
    </location>
</feature>
<evidence type="ECO:0000256" key="10">
    <source>
        <dbReference type="ARBA" id="ARBA00023136"/>
    </source>
</evidence>
<dbReference type="Pfam" id="PF02518">
    <property type="entry name" value="HATPase_c"/>
    <property type="match status" value="1"/>
</dbReference>
<dbReference type="SMART" id="SM00387">
    <property type="entry name" value="HATPase_c"/>
    <property type="match status" value="1"/>
</dbReference>
<comment type="caution">
    <text evidence="14">The sequence shown here is derived from an EMBL/GenBank/DDBJ whole genome shotgun (WGS) entry which is preliminary data.</text>
</comment>
<dbReference type="GO" id="GO:0016301">
    <property type="term" value="F:kinase activity"/>
    <property type="evidence" value="ECO:0007669"/>
    <property type="project" value="UniProtKB-KW"/>
</dbReference>
<protein>
    <recommendedName>
        <fullName evidence="3">histidine kinase</fullName>
        <ecNumber evidence="3">2.7.13.3</ecNumber>
    </recommendedName>
</protein>
<gene>
    <name evidence="14" type="ORF">K2U94_19200</name>
</gene>
<dbReference type="InterPro" id="IPR005467">
    <property type="entry name" value="His_kinase_dom"/>
</dbReference>
<keyword evidence="5" id="KW-0808">Transferase</keyword>
<comment type="catalytic activity">
    <reaction evidence="1">
        <text>ATP + protein L-histidine = ADP + protein N-phospho-L-histidine.</text>
        <dbReference type="EC" id="2.7.13.3"/>
    </reaction>
</comment>
<dbReference type="Gene3D" id="3.30.565.10">
    <property type="entry name" value="Histidine kinase-like ATPase, C-terminal domain"/>
    <property type="match status" value="1"/>
</dbReference>
<name>A0ABS9ZAX8_9HYPH</name>
<evidence type="ECO:0000256" key="6">
    <source>
        <dbReference type="ARBA" id="ARBA00022692"/>
    </source>
</evidence>
<feature type="domain" description="HAMP" evidence="13">
    <location>
        <begin position="178"/>
        <end position="231"/>
    </location>
</feature>
<comment type="subcellular location">
    <subcellularLocation>
        <location evidence="2">Membrane</location>
    </subcellularLocation>
</comment>
<dbReference type="Proteomes" id="UP001139104">
    <property type="component" value="Unassembled WGS sequence"/>
</dbReference>
<evidence type="ECO:0000256" key="3">
    <source>
        <dbReference type="ARBA" id="ARBA00012438"/>
    </source>
</evidence>
<dbReference type="PANTHER" id="PTHR45436:SF8">
    <property type="entry name" value="HISTIDINE KINASE"/>
    <property type="match status" value="1"/>
</dbReference>
<dbReference type="InterPro" id="IPR036097">
    <property type="entry name" value="HisK_dim/P_sf"/>
</dbReference>
<dbReference type="SUPFAM" id="SSF55874">
    <property type="entry name" value="ATPase domain of HSP90 chaperone/DNA topoisomerase II/histidine kinase"/>
    <property type="match status" value="1"/>
</dbReference>
<keyword evidence="15" id="KW-1185">Reference proteome</keyword>
<keyword evidence="9" id="KW-0902">Two-component regulatory system</keyword>
<reference evidence="14" key="1">
    <citation type="journal article" date="2022" name="ISME J.">
        <title>Identification of active gaseous-alkane degraders at natural gas seeps.</title>
        <authorList>
            <person name="Farhan Ul Haque M."/>
            <person name="Hernandez M."/>
            <person name="Crombie A.T."/>
            <person name="Murrell J.C."/>
        </authorList>
    </citation>
    <scope>NUCLEOTIDE SEQUENCE</scope>
    <source>
        <strain evidence="14">PC2</strain>
    </source>
</reference>
<keyword evidence="7 14" id="KW-0418">Kinase</keyword>
<evidence type="ECO:0000256" key="5">
    <source>
        <dbReference type="ARBA" id="ARBA00022679"/>
    </source>
</evidence>
<dbReference type="InterPro" id="IPR050428">
    <property type="entry name" value="TCS_sensor_his_kinase"/>
</dbReference>
<dbReference type="PROSITE" id="PS50109">
    <property type="entry name" value="HIS_KIN"/>
    <property type="match status" value="1"/>
</dbReference>
<evidence type="ECO:0000256" key="8">
    <source>
        <dbReference type="ARBA" id="ARBA00022989"/>
    </source>
</evidence>
<dbReference type="InterPro" id="IPR004358">
    <property type="entry name" value="Sig_transdc_His_kin-like_C"/>
</dbReference>
<evidence type="ECO:0000256" key="7">
    <source>
        <dbReference type="ARBA" id="ARBA00022777"/>
    </source>
</evidence>
<evidence type="ECO:0000256" key="11">
    <source>
        <dbReference type="SAM" id="Phobius"/>
    </source>
</evidence>
<keyword evidence="10 11" id="KW-0472">Membrane</keyword>
<sequence>MSPRDLIRSTPLRLAAAFALAIVLLTGGVFVFVFEAATASRISQLRAVFVDEARKAAASDDARLRRALSLRLTRDFRRLNYVALYDSSGRLLFGNLDRKPDIPADGRSHYLPDFRLTAESEPEPTLMVARARLDGDVIVLGRSIAEVDLLRSILGRALSFAILPVAAGALAMGFFFARRTAARIKDIDGAIAEVVNGDLRARLPSRSGLDELDGVIASVNHMLDEIERLMSQLATVGDNIAHDLRTPLVNVRAILDRALAEAPRGSSLRPPIQSALRQLDRAMTAIAALLRVSAIEREHRHSAFAEIDLAGVCAELREFFLPLAEAKGVSLRLDAARPVIRKGDPDLMREAVANLIDNALKFTPRGGAVRVSATEEAGLAQIEVSDNGRGVPAAEVHDIFRRFARATNGADLPGSGLGLSIVETIARLHGMDLVLADNAPGARFKLTERSATGPGKA</sequence>
<keyword evidence="4" id="KW-0597">Phosphoprotein</keyword>
<proteinExistence type="predicted"/>
<dbReference type="CDD" id="cd00082">
    <property type="entry name" value="HisKA"/>
    <property type="match status" value="1"/>
</dbReference>
<evidence type="ECO:0000259" key="12">
    <source>
        <dbReference type="PROSITE" id="PS50109"/>
    </source>
</evidence>
<dbReference type="Pfam" id="PF00672">
    <property type="entry name" value="HAMP"/>
    <property type="match status" value="1"/>
</dbReference>
<dbReference type="EC" id="2.7.13.3" evidence="3"/>
<evidence type="ECO:0000256" key="1">
    <source>
        <dbReference type="ARBA" id="ARBA00000085"/>
    </source>
</evidence>
<dbReference type="PRINTS" id="PR00344">
    <property type="entry name" value="BCTRLSENSOR"/>
</dbReference>
<evidence type="ECO:0000313" key="14">
    <source>
        <dbReference type="EMBL" id="MCI4684869.1"/>
    </source>
</evidence>
<dbReference type="SUPFAM" id="SSF47384">
    <property type="entry name" value="Homodimeric domain of signal transducing histidine kinase"/>
    <property type="match status" value="1"/>
</dbReference>
<dbReference type="Gene3D" id="6.10.340.10">
    <property type="match status" value="1"/>
</dbReference>
<dbReference type="EMBL" id="JAIVFP010000001">
    <property type="protein sequence ID" value="MCI4684869.1"/>
    <property type="molecule type" value="Genomic_DNA"/>
</dbReference>